<dbReference type="SUPFAM" id="SSF55874">
    <property type="entry name" value="ATPase domain of HSP90 chaperone/DNA topoisomerase II/histidine kinase"/>
    <property type="match status" value="1"/>
</dbReference>
<organism evidence="13 14">
    <name type="scientific">Microbispora maris</name>
    <dbReference type="NCBI Taxonomy" id="3144104"/>
    <lineage>
        <taxon>Bacteria</taxon>
        <taxon>Bacillati</taxon>
        <taxon>Actinomycetota</taxon>
        <taxon>Actinomycetes</taxon>
        <taxon>Streptosporangiales</taxon>
        <taxon>Streptosporangiaceae</taxon>
        <taxon>Microbispora</taxon>
    </lineage>
</organism>
<keyword evidence="8" id="KW-1133">Transmembrane helix</keyword>
<evidence type="ECO:0000256" key="1">
    <source>
        <dbReference type="ARBA" id="ARBA00000085"/>
    </source>
</evidence>
<protein>
    <recommendedName>
        <fullName evidence="3">histidine kinase</fullName>
        <ecNumber evidence="3">2.7.13.3</ecNumber>
    </recommendedName>
</protein>
<dbReference type="RefSeq" id="WP_346224356.1">
    <property type="nucleotide sequence ID" value="NZ_JBDJAW010000002.1"/>
</dbReference>
<dbReference type="Proteomes" id="UP001447516">
    <property type="component" value="Unassembled WGS sequence"/>
</dbReference>
<gene>
    <name evidence="13" type="ORF">AAH991_04040</name>
</gene>
<proteinExistence type="predicted"/>
<feature type="compositionally biased region" description="Basic and acidic residues" evidence="11">
    <location>
        <begin position="64"/>
        <end position="79"/>
    </location>
</feature>
<dbReference type="SMART" id="SM00387">
    <property type="entry name" value="HATPase_c"/>
    <property type="match status" value="1"/>
</dbReference>
<dbReference type="GO" id="GO:0016301">
    <property type="term" value="F:kinase activity"/>
    <property type="evidence" value="ECO:0007669"/>
    <property type="project" value="UniProtKB-KW"/>
</dbReference>
<dbReference type="SMART" id="SM00388">
    <property type="entry name" value="HisKA"/>
    <property type="match status" value="1"/>
</dbReference>
<keyword evidence="9" id="KW-0902">Two-component regulatory system</keyword>
<feature type="region of interest" description="Disordered" evidence="11">
    <location>
        <begin position="1"/>
        <end position="79"/>
    </location>
</feature>
<evidence type="ECO:0000256" key="5">
    <source>
        <dbReference type="ARBA" id="ARBA00022679"/>
    </source>
</evidence>
<evidence type="ECO:0000256" key="11">
    <source>
        <dbReference type="SAM" id="MobiDB-lite"/>
    </source>
</evidence>
<dbReference type="EC" id="2.7.13.3" evidence="3"/>
<dbReference type="InterPro" id="IPR036097">
    <property type="entry name" value="HisK_dim/P_sf"/>
</dbReference>
<dbReference type="Pfam" id="PF00512">
    <property type="entry name" value="HisKA"/>
    <property type="match status" value="1"/>
</dbReference>
<evidence type="ECO:0000256" key="6">
    <source>
        <dbReference type="ARBA" id="ARBA00022692"/>
    </source>
</evidence>
<evidence type="ECO:0000313" key="13">
    <source>
        <dbReference type="EMBL" id="MEN3534263.1"/>
    </source>
</evidence>
<evidence type="ECO:0000256" key="8">
    <source>
        <dbReference type="ARBA" id="ARBA00022989"/>
    </source>
</evidence>
<keyword evidence="10" id="KW-0472">Membrane</keyword>
<evidence type="ECO:0000256" key="10">
    <source>
        <dbReference type="ARBA" id="ARBA00023136"/>
    </source>
</evidence>
<evidence type="ECO:0000256" key="2">
    <source>
        <dbReference type="ARBA" id="ARBA00004236"/>
    </source>
</evidence>
<reference evidence="13 14" key="1">
    <citation type="submission" date="2024-05" db="EMBL/GenBank/DDBJ databases">
        <title>Microbispora sp.ZYX-F-249.</title>
        <authorList>
            <person name="Xie H."/>
        </authorList>
    </citation>
    <scope>NUCLEOTIDE SEQUENCE [LARGE SCALE GENOMIC DNA]</scope>
    <source>
        <strain evidence="13 14">ZYX-F-249</strain>
    </source>
</reference>
<dbReference type="PRINTS" id="PR00344">
    <property type="entry name" value="BCTRLSENSOR"/>
</dbReference>
<accession>A0ABV0AFY5</accession>
<dbReference type="InterPro" id="IPR003594">
    <property type="entry name" value="HATPase_dom"/>
</dbReference>
<dbReference type="InterPro" id="IPR004358">
    <property type="entry name" value="Sig_transdc_His_kin-like_C"/>
</dbReference>
<dbReference type="EMBL" id="JBDJAW010000002">
    <property type="protein sequence ID" value="MEN3534263.1"/>
    <property type="molecule type" value="Genomic_DNA"/>
</dbReference>
<evidence type="ECO:0000256" key="9">
    <source>
        <dbReference type="ARBA" id="ARBA00023012"/>
    </source>
</evidence>
<dbReference type="CDD" id="cd00082">
    <property type="entry name" value="HisKA"/>
    <property type="match status" value="1"/>
</dbReference>
<dbReference type="PANTHER" id="PTHR45436:SF5">
    <property type="entry name" value="SENSOR HISTIDINE KINASE TRCS"/>
    <property type="match status" value="1"/>
</dbReference>
<keyword evidence="7 13" id="KW-0418">Kinase</keyword>
<dbReference type="Gene3D" id="1.10.287.130">
    <property type="match status" value="1"/>
</dbReference>
<evidence type="ECO:0000256" key="3">
    <source>
        <dbReference type="ARBA" id="ARBA00012438"/>
    </source>
</evidence>
<comment type="caution">
    <text evidence="13">The sequence shown here is derived from an EMBL/GenBank/DDBJ whole genome shotgun (WGS) entry which is preliminary data.</text>
</comment>
<keyword evidence="6" id="KW-0812">Transmembrane</keyword>
<evidence type="ECO:0000313" key="14">
    <source>
        <dbReference type="Proteomes" id="UP001447516"/>
    </source>
</evidence>
<dbReference type="InterPro" id="IPR050428">
    <property type="entry name" value="TCS_sensor_his_kinase"/>
</dbReference>
<dbReference type="InterPro" id="IPR036890">
    <property type="entry name" value="HATPase_C_sf"/>
</dbReference>
<dbReference type="Pfam" id="PF02518">
    <property type="entry name" value="HATPase_c"/>
    <property type="match status" value="1"/>
</dbReference>
<sequence length="328" mass="34540">MSGIPGNGPGLGPAHPLSLVTAPAMSPEQHGLPPAEEHAGPGDAGIFAPGAPEDAPHVVHRPARPQDRGSPEEAGREPAVDAEWLSRALAGALRQLKAHRVRLDHLLETQRRFASDASHELLTPIAALRLQLEEARLHPDKTVLQELLTDSLEDLDRLQAIVADLLLLARIGSGPPDAPVGTDLAEAVLAEVAGRRPWPCITTRLAASLPVGAADHEVRRLVRNLLDNAQCHAAGLVLVEAHRDGEFAELSVDDDGEGVAPADRERVFGWFTRADGARSRVHGGTGLGLAIVHDIAESYGGSVGVTDSAVGGARFLLRLPLAEQALIA</sequence>
<feature type="compositionally biased region" description="Gly residues" evidence="11">
    <location>
        <begin position="1"/>
        <end position="11"/>
    </location>
</feature>
<dbReference type="Gene3D" id="3.30.565.10">
    <property type="entry name" value="Histidine kinase-like ATPase, C-terminal domain"/>
    <property type="match status" value="1"/>
</dbReference>
<dbReference type="SUPFAM" id="SSF47384">
    <property type="entry name" value="Homodimeric domain of signal transducing histidine kinase"/>
    <property type="match status" value="1"/>
</dbReference>
<dbReference type="PROSITE" id="PS50109">
    <property type="entry name" value="HIS_KIN"/>
    <property type="match status" value="1"/>
</dbReference>
<dbReference type="InterPro" id="IPR005467">
    <property type="entry name" value="His_kinase_dom"/>
</dbReference>
<feature type="domain" description="Histidine kinase" evidence="12">
    <location>
        <begin position="116"/>
        <end position="323"/>
    </location>
</feature>
<dbReference type="PANTHER" id="PTHR45436">
    <property type="entry name" value="SENSOR HISTIDINE KINASE YKOH"/>
    <property type="match status" value="1"/>
</dbReference>
<evidence type="ECO:0000259" key="12">
    <source>
        <dbReference type="PROSITE" id="PS50109"/>
    </source>
</evidence>
<evidence type="ECO:0000256" key="7">
    <source>
        <dbReference type="ARBA" id="ARBA00022777"/>
    </source>
</evidence>
<dbReference type="InterPro" id="IPR003661">
    <property type="entry name" value="HisK_dim/P_dom"/>
</dbReference>
<comment type="catalytic activity">
    <reaction evidence="1">
        <text>ATP + protein L-histidine = ADP + protein N-phospho-L-histidine.</text>
        <dbReference type="EC" id="2.7.13.3"/>
    </reaction>
</comment>
<keyword evidence="14" id="KW-1185">Reference proteome</keyword>
<keyword evidence="5" id="KW-0808">Transferase</keyword>
<name>A0ABV0AFY5_9ACTN</name>
<evidence type="ECO:0000256" key="4">
    <source>
        <dbReference type="ARBA" id="ARBA00022553"/>
    </source>
</evidence>
<keyword evidence="4" id="KW-0597">Phosphoprotein</keyword>
<comment type="subcellular location">
    <subcellularLocation>
        <location evidence="2">Cell membrane</location>
    </subcellularLocation>
</comment>